<dbReference type="SUPFAM" id="SSF53850">
    <property type="entry name" value="Periplasmic binding protein-like II"/>
    <property type="match status" value="1"/>
</dbReference>
<feature type="non-terminal residue" evidence="1">
    <location>
        <position position="1"/>
    </location>
</feature>
<accession>A0ABS7C9B7</accession>
<organism evidence="1 2">
    <name type="scientific">Paenibacillus sepulcri</name>
    <dbReference type="NCBI Taxonomy" id="359917"/>
    <lineage>
        <taxon>Bacteria</taxon>
        <taxon>Bacillati</taxon>
        <taxon>Bacillota</taxon>
        <taxon>Bacilli</taxon>
        <taxon>Bacillales</taxon>
        <taxon>Paenibacillaceae</taxon>
        <taxon>Paenibacillus</taxon>
    </lineage>
</organism>
<evidence type="ECO:0000313" key="1">
    <source>
        <dbReference type="EMBL" id="MBW7457496.1"/>
    </source>
</evidence>
<gene>
    <name evidence="1" type="ORF">K0U00_25980</name>
</gene>
<evidence type="ECO:0000313" key="2">
    <source>
        <dbReference type="Proteomes" id="UP001519887"/>
    </source>
</evidence>
<dbReference type="Proteomes" id="UP001519887">
    <property type="component" value="Unassembled WGS sequence"/>
</dbReference>
<proteinExistence type="predicted"/>
<keyword evidence="2" id="KW-1185">Reference proteome</keyword>
<name>A0ABS7C9B7_9BACL</name>
<comment type="caution">
    <text evidence="1">The sequence shown here is derived from an EMBL/GenBank/DDBJ whole genome shotgun (WGS) entry which is preliminary data.</text>
</comment>
<dbReference type="Gene3D" id="3.40.190.10">
    <property type="entry name" value="Periplasmic binding protein-like II"/>
    <property type="match status" value="2"/>
</dbReference>
<sequence length="154" mass="17088">AMLITGTWYADSILKANPDFKLGLGALPVNDDPASTMVNLAVSTTLTVYPESPNKAVAVDFLNYILDDKDSSAFFDQLKFNKVASNQQISTFPWTEQGNRYVESGHSYLDQSIPQAANEAIGKMSQSYFAKQITQDQLIAELDKTWKNSLKVQK</sequence>
<dbReference type="EMBL" id="JAHZIK010000870">
    <property type="protein sequence ID" value="MBW7457496.1"/>
    <property type="molecule type" value="Genomic_DNA"/>
</dbReference>
<protein>
    <submittedName>
        <fullName evidence="1">Sugar ABC transporter substrate-binding protein</fullName>
    </submittedName>
</protein>
<reference evidence="1 2" key="1">
    <citation type="submission" date="2021-07" db="EMBL/GenBank/DDBJ databases">
        <title>Paenibacillus radiodurans sp. nov., isolated from the southeastern edge of Tengger Desert.</title>
        <authorList>
            <person name="Zhang G."/>
        </authorList>
    </citation>
    <scope>NUCLEOTIDE SEQUENCE [LARGE SCALE GENOMIC DNA]</scope>
    <source>
        <strain evidence="1 2">CCM 7311</strain>
    </source>
</reference>